<dbReference type="Pfam" id="PF01756">
    <property type="entry name" value="ACOX"/>
    <property type="match status" value="1"/>
</dbReference>
<proteinExistence type="inferred from homology"/>
<keyword evidence="7" id="KW-0276">Fatty acid metabolism</keyword>
<feature type="domain" description="Acyl-CoA oxidase/dehydrogenase middle" evidence="15">
    <location>
        <begin position="175"/>
        <end position="284"/>
    </location>
</feature>
<dbReference type="Gene3D" id="1.20.140.10">
    <property type="entry name" value="Butyryl-CoA Dehydrogenase, subunit A, domain 3"/>
    <property type="match status" value="2"/>
</dbReference>
<keyword evidence="18" id="KW-1185">Reference proteome</keyword>
<dbReference type="PANTHER" id="PTHR10909">
    <property type="entry name" value="ELECTRON TRANSPORT OXIDOREDUCTASE"/>
    <property type="match status" value="1"/>
</dbReference>
<evidence type="ECO:0000313" key="18">
    <source>
        <dbReference type="Proteomes" id="UP001378592"/>
    </source>
</evidence>
<comment type="subcellular location">
    <subcellularLocation>
        <location evidence="2">Peroxisome</location>
    </subcellularLocation>
</comment>
<dbReference type="GO" id="GO:0005777">
    <property type="term" value="C:peroxisome"/>
    <property type="evidence" value="ECO:0007669"/>
    <property type="project" value="UniProtKB-SubCell"/>
</dbReference>
<dbReference type="GO" id="GO:0055088">
    <property type="term" value="P:lipid homeostasis"/>
    <property type="evidence" value="ECO:0007669"/>
    <property type="project" value="TreeGrafter"/>
</dbReference>
<dbReference type="PIRSF" id="PIRSF000168">
    <property type="entry name" value="Acyl-CoA_oxidase"/>
    <property type="match status" value="1"/>
</dbReference>
<evidence type="ECO:0000259" key="14">
    <source>
        <dbReference type="Pfam" id="PF01756"/>
    </source>
</evidence>
<dbReference type="FunFam" id="1.20.140.10:FF:000007">
    <property type="entry name" value="Acyl-coenzyme A oxidase"/>
    <property type="match status" value="1"/>
</dbReference>
<dbReference type="GO" id="GO:0005504">
    <property type="term" value="F:fatty acid binding"/>
    <property type="evidence" value="ECO:0007669"/>
    <property type="project" value="TreeGrafter"/>
</dbReference>
<dbReference type="AlphaFoldDB" id="A0AAN9VUU4"/>
<sequence>MKVSQLLSYGIRYQSGHLRGCSKFYSTIMTDELLPDFPPGPLDRYRKQASFDWKKLKLHVENEEILKFKTKIWKLLESDPLFHPPSRSLSLEEEREITTKRIYKLRENEILPIEDIVANPSLIYAKTSAFIQYNPSLAVKDGVAFDLFMNTIRGMGSGRHYDFIEECANRKICGCFALTEISHGTNTKGMRTTATYDPQTQEFVLNSPDFEAAKCWVGGLGKNSTHAVVFAKLITEGVDHGLHAFVVPIRNPTTFLAFSGVIVGDLGAKVGLNGVDNGFVLFNNYRIPRENLLNKIGDVTPEGKYTTPIKDRNKRFGASLGALSGGRVSIVHIALAYLTKALPIAVRYSATRKQFGTSDDEELPVLEYQLQQCRLFPYIAAAFAIKHFGDYLGKIYGDSQIRSIFGEPAENAAELGIEIHAVSSAGKPIAGWITRDAIQECREACGGHGYLKASNLGDLRNDNDANCTYEGENNVLLQQTSNWLLQLWSQKKKGSTIKTPLGSADFLSNSDSIFSSKLIIPSLDVATHPDTIIAAYKWLICWLLEETEKRIEQQIKLGKDAFTAKNNAQVFFAKTLSIAFIEHFILSLFWTSIQSNKDQQQHSILKTLCSLYGTWSLEKHLAILYQGGFTSGPNAAQYIREGIVELCQKIKNDAVSLADVLAPPDFILNSVLGRSDGKVYENLQSFLYQTPETFERPSWWKEVAATPSSKL</sequence>
<evidence type="ECO:0000256" key="10">
    <source>
        <dbReference type="ARBA" id="ARBA00023140"/>
    </source>
</evidence>
<comment type="cofactor">
    <cofactor evidence="1">
        <name>FAD</name>
        <dbReference type="ChEBI" id="CHEBI:57692"/>
    </cofactor>
</comment>
<evidence type="ECO:0000256" key="13">
    <source>
        <dbReference type="PIRSR" id="PIRSR000168-2"/>
    </source>
</evidence>
<evidence type="ECO:0000256" key="2">
    <source>
        <dbReference type="ARBA" id="ARBA00004275"/>
    </source>
</evidence>
<reference evidence="17 18" key="1">
    <citation type="submission" date="2024-03" db="EMBL/GenBank/DDBJ databases">
        <title>The genome assembly and annotation of the cricket Gryllus longicercus Weissman &amp; Gray.</title>
        <authorList>
            <person name="Szrajer S."/>
            <person name="Gray D."/>
            <person name="Ylla G."/>
        </authorList>
    </citation>
    <scope>NUCLEOTIDE SEQUENCE [LARGE SCALE GENOMIC DNA]</scope>
    <source>
        <strain evidence="17">DAG 2021-001</strain>
        <tissue evidence="17">Whole body minus gut</tissue>
    </source>
</reference>
<dbReference type="PANTHER" id="PTHR10909:SF390">
    <property type="entry name" value="PEROXISOMAL ACYL-COENZYME A OXIDASE 3"/>
    <property type="match status" value="1"/>
</dbReference>
<evidence type="ECO:0000256" key="4">
    <source>
        <dbReference type="ARBA" id="ARBA00006288"/>
    </source>
</evidence>
<evidence type="ECO:0000259" key="15">
    <source>
        <dbReference type="Pfam" id="PF02770"/>
    </source>
</evidence>
<evidence type="ECO:0000256" key="5">
    <source>
        <dbReference type="ARBA" id="ARBA00022630"/>
    </source>
</evidence>
<comment type="pathway">
    <text evidence="3">Lipid metabolism.</text>
</comment>
<evidence type="ECO:0000256" key="6">
    <source>
        <dbReference type="ARBA" id="ARBA00022827"/>
    </source>
</evidence>
<dbReference type="InterPro" id="IPR046373">
    <property type="entry name" value="Acyl-CoA_Oxase/DH_mid-dom_sf"/>
</dbReference>
<organism evidence="17 18">
    <name type="scientific">Gryllus longicercus</name>
    <dbReference type="NCBI Taxonomy" id="2509291"/>
    <lineage>
        <taxon>Eukaryota</taxon>
        <taxon>Metazoa</taxon>
        <taxon>Ecdysozoa</taxon>
        <taxon>Arthropoda</taxon>
        <taxon>Hexapoda</taxon>
        <taxon>Insecta</taxon>
        <taxon>Pterygota</taxon>
        <taxon>Neoptera</taxon>
        <taxon>Polyneoptera</taxon>
        <taxon>Orthoptera</taxon>
        <taxon>Ensifera</taxon>
        <taxon>Gryllidea</taxon>
        <taxon>Grylloidea</taxon>
        <taxon>Gryllidae</taxon>
        <taxon>Gryllinae</taxon>
        <taxon>Gryllus</taxon>
    </lineage>
</organism>
<feature type="domain" description="Acyl-CoA oxidase C-terminal" evidence="14">
    <location>
        <begin position="529"/>
        <end position="704"/>
    </location>
</feature>
<dbReference type="Pfam" id="PF02770">
    <property type="entry name" value="Acyl-CoA_dh_M"/>
    <property type="match status" value="1"/>
</dbReference>
<comment type="caution">
    <text evidence="17">The sequence shown here is derived from an EMBL/GenBank/DDBJ whole genome shotgun (WGS) entry which is preliminary data.</text>
</comment>
<dbReference type="Proteomes" id="UP001378592">
    <property type="component" value="Unassembled WGS sequence"/>
</dbReference>
<dbReference type="FunFam" id="2.40.110.10:FF:000005">
    <property type="entry name" value="Acyl-coenzyme A oxidase"/>
    <property type="match status" value="1"/>
</dbReference>
<evidence type="ECO:0000256" key="9">
    <source>
        <dbReference type="ARBA" id="ARBA00023098"/>
    </source>
</evidence>
<keyword evidence="9" id="KW-0443">Lipid metabolism</keyword>
<dbReference type="InterPro" id="IPR012258">
    <property type="entry name" value="Acyl-CoA_oxidase"/>
</dbReference>
<dbReference type="InterPro" id="IPR009100">
    <property type="entry name" value="AcylCoA_DH/oxidase_NM_dom_sf"/>
</dbReference>
<evidence type="ECO:0000256" key="1">
    <source>
        <dbReference type="ARBA" id="ARBA00001974"/>
    </source>
</evidence>
<dbReference type="FunFam" id="1.20.140.10:FF:000010">
    <property type="entry name" value="Acyl-coenzyme A oxidase"/>
    <property type="match status" value="1"/>
</dbReference>
<keyword evidence="6 11" id="KW-0274">FAD</keyword>
<evidence type="ECO:0000256" key="3">
    <source>
        <dbReference type="ARBA" id="ARBA00005189"/>
    </source>
</evidence>
<evidence type="ECO:0000256" key="8">
    <source>
        <dbReference type="ARBA" id="ARBA00023002"/>
    </source>
</evidence>
<feature type="binding site" evidence="13">
    <location>
        <position position="179"/>
    </location>
    <ligand>
        <name>FAD</name>
        <dbReference type="ChEBI" id="CHEBI:57692"/>
    </ligand>
</feature>
<dbReference type="InterPro" id="IPR006091">
    <property type="entry name" value="Acyl-CoA_Oxase/DH_mid-dom"/>
</dbReference>
<evidence type="ECO:0000256" key="12">
    <source>
        <dbReference type="PIRSR" id="PIRSR000168-1"/>
    </source>
</evidence>
<accession>A0AAN9VUU4</accession>
<dbReference type="InterPro" id="IPR002655">
    <property type="entry name" value="Acyl-CoA_oxidase_C"/>
</dbReference>
<dbReference type="GO" id="GO:0033540">
    <property type="term" value="P:fatty acid beta-oxidation using acyl-CoA oxidase"/>
    <property type="evidence" value="ECO:0007669"/>
    <property type="project" value="TreeGrafter"/>
</dbReference>
<dbReference type="Gene3D" id="2.40.110.10">
    <property type="entry name" value="Butyryl-CoA Dehydrogenase, subunit A, domain 2"/>
    <property type="match status" value="1"/>
</dbReference>
<evidence type="ECO:0000256" key="11">
    <source>
        <dbReference type="PIRNR" id="PIRNR000168"/>
    </source>
</evidence>
<dbReference type="GO" id="GO:0016402">
    <property type="term" value="F:pristanoyl-CoA oxidase activity"/>
    <property type="evidence" value="ECO:0007669"/>
    <property type="project" value="TreeGrafter"/>
</dbReference>
<feature type="binding site" evidence="13">
    <location>
        <position position="218"/>
    </location>
    <ligand>
        <name>FAD</name>
        <dbReference type="ChEBI" id="CHEBI:57692"/>
    </ligand>
</feature>
<evidence type="ECO:0000256" key="7">
    <source>
        <dbReference type="ARBA" id="ARBA00022832"/>
    </source>
</evidence>
<keyword evidence="5 11" id="KW-0285">Flavoprotein</keyword>
<name>A0AAN9VUU4_9ORTH</name>
<feature type="domain" description="Acyl-CoA oxidase C-alpha1" evidence="16">
    <location>
        <begin position="321"/>
        <end position="485"/>
    </location>
</feature>
<dbReference type="Pfam" id="PF22924">
    <property type="entry name" value="ACOX_C_alpha1"/>
    <property type="match status" value="1"/>
</dbReference>
<protein>
    <recommendedName>
        <fullName evidence="11">Acyl-coenzyme A oxidase</fullName>
    </recommendedName>
</protein>
<evidence type="ECO:0000313" key="17">
    <source>
        <dbReference type="EMBL" id="KAK7867137.1"/>
    </source>
</evidence>
<feature type="active site" description="Proton acceptor" evidence="12">
    <location>
        <position position="470"/>
    </location>
</feature>
<dbReference type="SUPFAM" id="SSF56645">
    <property type="entry name" value="Acyl-CoA dehydrogenase NM domain-like"/>
    <property type="match status" value="1"/>
</dbReference>
<dbReference type="SUPFAM" id="SSF47203">
    <property type="entry name" value="Acyl-CoA dehydrogenase C-terminal domain-like"/>
    <property type="match status" value="2"/>
</dbReference>
<evidence type="ECO:0000259" key="16">
    <source>
        <dbReference type="Pfam" id="PF22924"/>
    </source>
</evidence>
<dbReference type="InterPro" id="IPR036250">
    <property type="entry name" value="AcylCo_DH-like_C"/>
</dbReference>
<dbReference type="InterPro" id="IPR055060">
    <property type="entry name" value="ACOX_C_alpha1"/>
</dbReference>
<keyword evidence="8" id="KW-0560">Oxidoreductase</keyword>
<dbReference type="EMBL" id="JAZDUA010000126">
    <property type="protein sequence ID" value="KAK7867137.1"/>
    <property type="molecule type" value="Genomic_DNA"/>
</dbReference>
<dbReference type="GO" id="GO:0071949">
    <property type="term" value="F:FAD binding"/>
    <property type="evidence" value="ECO:0007669"/>
    <property type="project" value="InterPro"/>
</dbReference>
<gene>
    <name evidence="17" type="ORF">R5R35_005853</name>
</gene>
<comment type="similarity">
    <text evidence="4 11">Belongs to the acyl-CoA oxidase family.</text>
</comment>
<keyword evidence="10" id="KW-0576">Peroxisome</keyword>